<feature type="compositionally biased region" description="Low complexity" evidence="1">
    <location>
        <begin position="116"/>
        <end position="127"/>
    </location>
</feature>
<feature type="region of interest" description="Disordered" evidence="1">
    <location>
        <begin position="154"/>
        <end position="191"/>
    </location>
</feature>
<feature type="region of interest" description="Disordered" evidence="1">
    <location>
        <begin position="91"/>
        <end position="136"/>
    </location>
</feature>
<gene>
    <name evidence="2" type="ORF">QQS21_011977</name>
</gene>
<feature type="region of interest" description="Disordered" evidence="1">
    <location>
        <begin position="252"/>
        <end position="277"/>
    </location>
</feature>
<proteinExistence type="predicted"/>
<evidence type="ECO:0000256" key="1">
    <source>
        <dbReference type="SAM" id="MobiDB-lite"/>
    </source>
</evidence>
<reference evidence="2" key="1">
    <citation type="submission" date="2023-06" db="EMBL/GenBank/DDBJ databases">
        <title>Conoideocrella luteorostrata (Hypocreales: Clavicipitaceae), a potential biocontrol fungus for elongate hemlock scale in United States Christmas tree production areas.</title>
        <authorList>
            <person name="Barrett H."/>
            <person name="Lovett B."/>
            <person name="Macias A.M."/>
            <person name="Stajich J.E."/>
            <person name="Kasson M.T."/>
        </authorList>
    </citation>
    <scope>NUCLEOTIDE SEQUENCE</scope>
    <source>
        <strain evidence="2">ARSEF 14590</strain>
    </source>
</reference>
<evidence type="ECO:0000313" key="2">
    <source>
        <dbReference type="EMBL" id="KAK2590334.1"/>
    </source>
</evidence>
<comment type="caution">
    <text evidence="2">The sequence shown here is derived from an EMBL/GenBank/DDBJ whole genome shotgun (WGS) entry which is preliminary data.</text>
</comment>
<evidence type="ECO:0000313" key="3">
    <source>
        <dbReference type="Proteomes" id="UP001251528"/>
    </source>
</evidence>
<dbReference type="AlphaFoldDB" id="A0AAJ0CC33"/>
<organism evidence="2 3">
    <name type="scientific">Conoideocrella luteorostrata</name>
    <dbReference type="NCBI Taxonomy" id="1105319"/>
    <lineage>
        <taxon>Eukaryota</taxon>
        <taxon>Fungi</taxon>
        <taxon>Dikarya</taxon>
        <taxon>Ascomycota</taxon>
        <taxon>Pezizomycotina</taxon>
        <taxon>Sordariomycetes</taxon>
        <taxon>Hypocreomycetidae</taxon>
        <taxon>Hypocreales</taxon>
        <taxon>Clavicipitaceae</taxon>
        <taxon>Conoideocrella</taxon>
    </lineage>
</organism>
<name>A0AAJ0CC33_9HYPO</name>
<dbReference type="EMBL" id="JASWJB010000452">
    <property type="protein sequence ID" value="KAK2590334.1"/>
    <property type="molecule type" value="Genomic_DNA"/>
</dbReference>
<dbReference type="Proteomes" id="UP001251528">
    <property type="component" value="Unassembled WGS sequence"/>
</dbReference>
<feature type="compositionally biased region" description="Basic and acidic residues" evidence="1">
    <location>
        <begin position="157"/>
        <end position="191"/>
    </location>
</feature>
<accession>A0AAJ0CC33</accession>
<keyword evidence="3" id="KW-1185">Reference proteome</keyword>
<protein>
    <submittedName>
        <fullName evidence="2">Uncharacterized protein</fullName>
    </submittedName>
</protein>
<sequence>MDSQKRYSRNRPSRGVGLRKTTGWYVATEPSKPMDPKHGHRDAIRCTRKKILCDYSHPSSTADAAWKLRRETTRVTRDRVNIGIDGRGDCGHGNGNGNTISDGRGKGNNDIAFDSNENGEIGNNGHGRSSNSDGDIEAIMDDVGNMVDGTGHICIDNQKDNNHSRHEAERTDDKLARHEDVSDESAKEERTAVGVMRISDKGERLDVHHTLETDVQLEDTLNMATGDDDVPQQQHEDEQMEFPTYNNELTHAASRQTRDDEPNFVDDNQACPKDQGPHNCTNAYNSVYENIPQDLVPPYRPSLPSGCSPDSHPMSGESHYSPTSRWLKLLISDTALDTALGEFTVIEQNGLDIFGNSLHQTPSSLVEGSSSSALPDHIIEAQETNQQFLSSSRKWLHPYLQERISPCCSPEKEKEEQRWKAKDPLVLRPQEQILFQHFIEHISQWV</sequence>